<gene>
    <name evidence="2" type="ORF">RF11_06068</name>
</gene>
<dbReference type="OrthoDB" id="116216at2759"/>
<name>A0A0C2N9T2_THEKT</name>
<keyword evidence="3" id="KW-1185">Reference proteome</keyword>
<evidence type="ECO:0000313" key="3">
    <source>
        <dbReference type="Proteomes" id="UP000031668"/>
    </source>
</evidence>
<comment type="caution">
    <text evidence="2">The sequence shown here is derived from an EMBL/GenBank/DDBJ whole genome shotgun (WGS) entry which is preliminary data.</text>
</comment>
<proteinExistence type="predicted"/>
<dbReference type="AlphaFoldDB" id="A0A0C2N9T2"/>
<feature type="region of interest" description="Disordered" evidence="1">
    <location>
        <begin position="99"/>
        <end position="128"/>
    </location>
</feature>
<evidence type="ECO:0000313" key="2">
    <source>
        <dbReference type="EMBL" id="KII70647.1"/>
    </source>
</evidence>
<sequence>MDIMVNNDIKIDVKKSEILVRCKTVSLVNFAKPEQLDTLKRHINKLEEAKLRTIYHIQANEDKKNESMNCTYSYKVNSKVYVRSTNKGELDSRYEVPFQTRSDDTSSKSLLEDHFMTGSIPRGTSISN</sequence>
<dbReference type="Proteomes" id="UP000031668">
    <property type="component" value="Unassembled WGS sequence"/>
</dbReference>
<dbReference type="EMBL" id="JWZT01002002">
    <property type="protein sequence ID" value="KII70647.1"/>
    <property type="molecule type" value="Genomic_DNA"/>
</dbReference>
<protein>
    <submittedName>
        <fullName evidence="2">Uncharacterized protein</fullName>
    </submittedName>
</protein>
<accession>A0A0C2N9T2</accession>
<feature type="compositionally biased region" description="Basic and acidic residues" evidence="1">
    <location>
        <begin position="101"/>
        <end position="115"/>
    </location>
</feature>
<reference evidence="2 3" key="1">
    <citation type="journal article" date="2014" name="Genome Biol. Evol.">
        <title>The genome of the myxosporean Thelohanellus kitauei shows adaptations to nutrient acquisition within its fish host.</title>
        <authorList>
            <person name="Yang Y."/>
            <person name="Xiong J."/>
            <person name="Zhou Z."/>
            <person name="Huo F."/>
            <person name="Miao W."/>
            <person name="Ran C."/>
            <person name="Liu Y."/>
            <person name="Zhang J."/>
            <person name="Feng J."/>
            <person name="Wang M."/>
            <person name="Wang M."/>
            <person name="Wang L."/>
            <person name="Yao B."/>
        </authorList>
    </citation>
    <scope>NUCLEOTIDE SEQUENCE [LARGE SCALE GENOMIC DNA]</scope>
    <source>
        <strain evidence="2">Wuqing</strain>
    </source>
</reference>
<organism evidence="2 3">
    <name type="scientific">Thelohanellus kitauei</name>
    <name type="common">Myxosporean</name>
    <dbReference type="NCBI Taxonomy" id="669202"/>
    <lineage>
        <taxon>Eukaryota</taxon>
        <taxon>Metazoa</taxon>
        <taxon>Cnidaria</taxon>
        <taxon>Myxozoa</taxon>
        <taxon>Myxosporea</taxon>
        <taxon>Bivalvulida</taxon>
        <taxon>Platysporina</taxon>
        <taxon>Myxobolidae</taxon>
        <taxon>Thelohanellus</taxon>
    </lineage>
</organism>
<evidence type="ECO:0000256" key="1">
    <source>
        <dbReference type="SAM" id="MobiDB-lite"/>
    </source>
</evidence>